<sequence>MGRVRRKTRRASSDDFVPREASSYAYPIPRKLPNFAIHTMGLPHPECEQLTYDVSEKALLGDSVSIDVWMEMVAQGRGASCVFEAQRSEDDVQVPLYFTGRNVEALHMFISNNHASSTPVFLSGFGAETQRFGTMEAPRTRVVYAQNRIALKAYVLNNTEASDPVPYTVWFESNKDAPVTQVMLPLTTPDNLSPNSEAWLRTPDARQSTPATANMLQFTPHASTIPESRVAETPSDEPQQNAMAAAYRLPSPSPAQERTVSQRLYTPIASLRKDMIANVMGIAINDANLRLPVQQHRDVMVKLTLTDGSSSDESASTLSSNLFAMNEEDLPGAVSEKDAVILRQVQIGIFNGRKQGVGSRKAPFQWAAWTPTSNTWRYAANATAQDFTDAERNALLRLVAHLSNAPSLGKKDCAHSNNIRVLTTIRSLQPHTFVDLVGEVVKVFSQSDPPDLYITDYTTHKNIYDGNNKHLPTQPPTDCIGGSVLQVGLWGLHAPLAMQLRTGQVIRLDNVRIRENPRTGLLTGALSSDKRIQIAPVDEDHTAVRALLARKSAWENSLFEKKRAIPPSTPTPVRKRPAPEPVYQPRFDLDESEPFAALDTLWSPT</sequence>
<accession>A0AAJ6CKJ6</accession>
<evidence type="ECO:0000313" key="12">
    <source>
        <dbReference type="EMBL" id="WFD00797.1"/>
    </source>
</evidence>
<feature type="region of interest" description="Disordered" evidence="9">
    <location>
        <begin position="563"/>
        <end position="591"/>
    </location>
</feature>
<evidence type="ECO:0000259" key="10">
    <source>
        <dbReference type="Pfam" id="PF02765"/>
    </source>
</evidence>
<dbReference type="EMBL" id="CP119948">
    <property type="protein sequence ID" value="WFD00797.1"/>
    <property type="molecule type" value="Genomic_DNA"/>
</dbReference>
<evidence type="ECO:0000256" key="3">
    <source>
        <dbReference type="ARBA" id="ARBA00008442"/>
    </source>
</evidence>
<evidence type="ECO:0000256" key="2">
    <source>
        <dbReference type="ARBA" id="ARBA00004574"/>
    </source>
</evidence>
<keyword evidence="7" id="KW-0238">DNA-binding</keyword>
<dbReference type="GO" id="GO:0032210">
    <property type="term" value="P:regulation of telomere maintenance via telomerase"/>
    <property type="evidence" value="ECO:0007669"/>
    <property type="project" value="TreeGrafter"/>
</dbReference>
<dbReference type="PANTHER" id="PTHR14513">
    <property type="entry name" value="PROTECTION OF TELOMERES 1"/>
    <property type="match status" value="1"/>
</dbReference>
<dbReference type="Pfam" id="PF02765">
    <property type="entry name" value="POT1"/>
    <property type="match status" value="1"/>
</dbReference>
<dbReference type="PANTHER" id="PTHR14513:SF0">
    <property type="entry name" value="PROTECTION OF TELOMERES PROTEIN 1"/>
    <property type="match status" value="1"/>
</dbReference>
<evidence type="ECO:0000256" key="8">
    <source>
        <dbReference type="ARBA" id="ARBA00023242"/>
    </source>
</evidence>
<evidence type="ECO:0000256" key="5">
    <source>
        <dbReference type="ARBA" id="ARBA00022454"/>
    </source>
</evidence>
<dbReference type="Gene3D" id="2.40.50.140">
    <property type="entry name" value="Nucleic acid-binding proteins"/>
    <property type="match status" value="2"/>
</dbReference>
<evidence type="ECO:0000256" key="4">
    <source>
        <dbReference type="ARBA" id="ARBA00015253"/>
    </source>
</evidence>
<keyword evidence="6" id="KW-0779">Telomere</keyword>
<dbReference type="InterPro" id="IPR011564">
    <property type="entry name" value="Telomer_end-bd_POT1/Cdc13"/>
</dbReference>
<comment type="similarity">
    <text evidence="3">Belongs to the telombin family.</text>
</comment>
<keyword evidence="8" id="KW-0539">Nucleus</keyword>
<gene>
    <name evidence="12" type="ORF">MYAM1_003549</name>
</gene>
<name>A0AAJ6CKJ6_9BASI</name>
<keyword evidence="5" id="KW-0158">Chromosome</keyword>
<dbReference type="InterPro" id="IPR028389">
    <property type="entry name" value="POT1"/>
</dbReference>
<dbReference type="GO" id="GO:0000783">
    <property type="term" value="C:nuclear telomere cap complex"/>
    <property type="evidence" value="ECO:0007669"/>
    <property type="project" value="TreeGrafter"/>
</dbReference>
<feature type="domain" description="Protection of telomeres protein 1 ssDNA-binding" evidence="11">
    <location>
        <begin position="425"/>
        <end position="556"/>
    </location>
</feature>
<evidence type="ECO:0000256" key="9">
    <source>
        <dbReference type="SAM" id="MobiDB-lite"/>
    </source>
</evidence>
<dbReference type="InterPro" id="IPR012340">
    <property type="entry name" value="NA-bd_OB-fold"/>
</dbReference>
<evidence type="ECO:0000256" key="7">
    <source>
        <dbReference type="ARBA" id="ARBA00023125"/>
    </source>
</evidence>
<dbReference type="AlphaFoldDB" id="A0AAJ6CKJ6"/>
<dbReference type="GO" id="GO:0016233">
    <property type="term" value="P:telomere capping"/>
    <property type="evidence" value="ECO:0007669"/>
    <property type="project" value="TreeGrafter"/>
</dbReference>
<feature type="domain" description="Telomeric single stranded DNA binding POT1/Cdc13" evidence="10">
    <location>
        <begin position="266"/>
        <end position="391"/>
    </location>
</feature>
<evidence type="ECO:0000256" key="6">
    <source>
        <dbReference type="ARBA" id="ARBA00022895"/>
    </source>
</evidence>
<evidence type="ECO:0000313" key="13">
    <source>
        <dbReference type="Proteomes" id="UP001219567"/>
    </source>
</evidence>
<dbReference type="Pfam" id="PF16686">
    <property type="entry name" value="POT1PC"/>
    <property type="match status" value="1"/>
</dbReference>
<proteinExistence type="inferred from homology"/>
<protein>
    <recommendedName>
        <fullName evidence="4">Protection of telomeres protein 1</fullName>
    </recommendedName>
</protein>
<comment type="subcellular location">
    <subcellularLocation>
        <location evidence="2">Chromosome</location>
        <location evidence="2">Telomere</location>
    </subcellularLocation>
    <subcellularLocation>
        <location evidence="1">Nucleus</location>
    </subcellularLocation>
</comment>
<keyword evidence="13" id="KW-1185">Reference proteome</keyword>
<dbReference type="GO" id="GO:0098505">
    <property type="term" value="F:G-rich strand telomeric DNA binding"/>
    <property type="evidence" value="ECO:0007669"/>
    <property type="project" value="TreeGrafter"/>
</dbReference>
<dbReference type="InterPro" id="IPR032042">
    <property type="entry name" value="POT1PC"/>
</dbReference>
<evidence type="ECO:0000259" key="11">
    <source>
        <dbReference type="Pfam" id="PF16686"/>
    </source>
</evidence>
<dbReference type="Proteomes" id="UP001219567">
    <property type="component" value="Chromosome 6"/>
</dbReference>
<evidence type="ECO:0000256" key="1">
    <source>
        <dbReference type="ARBA" id="ARBA00004123"/>
    </source>
</evidence>
<dbReference type="GO" id="GO:0010521">
    <property type="term" value="F:telomerase inhibitor activity"/>
    <property type="evidence" value="ECO:0007669"/>
    <property type="project" value="TreeGrafter"/>
</dbReference>
<dbReference type="SUPFAM" id="SSF50249">
    <property type="entry name" value="Nucleic acid-binding proteins"/>
    <property type="match status" value="2"/>
</dbReference>
<organism evidence="12 13">
    <name type="scientific">Malassezia yamatoensis</name>
    <dbReference type="NCBI Taxonomy" id="253288"/>
    <lineage>
        <taxon>Eukaryota</taxon>
        <taxon>Fungi</taxon>
        <taxon>Dikarya</taxon>
        <taxon>Basidiomycota</taxon>
        <taxon>Ustilaginomycotina</taxon>
        <taxon>Malasseziomycetes</taxon>
        <taxon>Malasseziales</taxon>
        <taxon>Malasseziaceae</taxon>
        <taxon>Malassezia</taxon>
    </lineage>
</organism>
<reference evidence="12 13" key="1">
    <citation type="submission" date="2023-03" db="EMBL/GenBank/DDBJ databases">
        <title>Mating type loci evolution in Malassezia.</title>
        <authorList>
            <person name="Coelho M.A."/>
        </authorList>
    </citation>
    <scope>NUCLEOTIDE SEQUENCE [LARGE SCALE GENOMIC DNA]</scope>
    <source>
        <strain evidence="12 13">CBS 9725</strain>
    </source>
</reference>